<dbReference type="EC" id="3.1.3.25" evidence="2"/>
<protein>
    <recommendedName>
        <fullName evidence="2">inositol-phosphate phosphatase</fullName>
        <ecNumber evidence="2">3.1.3.25</ecNumber>
    </recommendedName>
</protein>
<dbReference type="CDD" id="cd01637">
    <property type="entry name" value="IMPase_like"/>
    <property type="match status" value="1"/>
</dbReference>
<dbReference type="Pfam" id="PF00459">
    <property type="entry name" value="Inositol_P"/>
    <property type="match status" value="1"/>
</dbReference>
<evidence type="ECO:0000313" key="6">
    <source>
        <dbReference type="EMBL" id="MDZ5470636.1"/>
    </source>
</evidence>
<name>A0ABU5IU18_9BACI</name>
<comment type="catalytic activity">
    <reaction evidence="1">
        <text>a myo-inositol phosphate + H2O = myo-inositol + phosphate</text>
        <dbReference type="Rhea" id="RHEA:24056"/>
        <dbReference type="ChEBI" id="CHEBI:15377"/>
        <dbReference type="ChEBI" id="CHEBI:17268"/>
        <dbReference type="ChEBI" id="CHEBI:43474"/>
        <dbReference type="ChEBI" id="CHEBI:84139"/>
        <dbReference type="EC" id="3.1.3.25"/>
    </reaction>
</comment>
<evidence type="ECO:0000256" key="5">
    <source>
        <dbReference type="ARBA" id="ARBA00022842"/>
    </source>
</evidence>
<evidence type="ECO:0000256" key="4">
    <source>
        <dbReference type="ARBA" id="ARBA00022801"/>
    </source>
</evidence>
<dbReference type="PROSITE" id="PS00629">
    <property type="entry name" value="IMP_1"/>
    <property type="match status" value="1"/>
</dbReference>
<dbReference type="Proteomes" id="UP001290455">
    <property type="component" value="Unassembled WGS sequence"/>
</dbReference>
<gene>
    <name evidence="6" type="ORF">SM124_02620</name>
</gene>
<keyword evidence="5" id="KW-0460">Magnesium</keyword>
<evidence type="ECO:0000256" key="2">
    <source>
        <dbReference type="ARBA" id="ARBA00013106"/>
    </source>
</evidence>
<keyword evidence="4" id="KW-0378">Hydrolase</keyword>
<keyword evidence="7" id="KW-1185">Reference proteome</keyword>
<dbReference type="PANTHER" id="PTHR20854">
    <property type="entry name" value="INOSITOL MONOPHOSPHATASE"/>
    <property type="match status" value="1"/>
</dbReference>
<evidence type="ECO:0000313" key="7">
    <source>
        <dbReference type="Proteomes" id="UP001290455"/>
    </source>
</evidence>
<dbReference type="InterPro" id="IPR000760">
    <property type="entry name" value="Inositol_monophosphatase-like"/>
</dbReference>
<evidence type="ECO:0000256" key="1">
    <source>
        <dbReference type="ARBA" id="ARBA00001033"/>
    </source>
</evidence>
<organism evidence="6 7">
    <name type="scientific">Robertmurraya mangrovi</name>
    <dbReference type="NCBI Taxonomy" id="3098077"/>
    <lineage>
        <taxon>Bacteria</taxon>
        <taxon>Bacillati</taxon>
        <taxon>Bacillota</taxon>
        <taxon>Bacilli</taxon>
        <taxon>Bacillales</taxon>
        <taxon>Bacillaceae</taxon>
        <taxon>Robertmurraya</taxon>
    </lineage>
</organism>
<proteinExistence type="predicted"/>
<evidence type="ECO:0000256" key="3">
    <source>
        <dbReference type="ARBA" id="ARBA00022723"/>
    </source>
</evidence>
<keyword evidence="3" id="KW-0479">Metal-binding</keyword>
<dbReference type="Gene3D" id="3.30.540.10">
    <property type="entry name" value="Fructose-1,6-Bisphosphatase, subunit A, domain 1"/>
    <property type="match status" value="1"/>
</dbReference>
<dbReference type="RefSeq" id="WP_322444932.1">
    <property type="nucleotide sequence ID" value="NZ_JAXOFX010000001.1"/>
</dbReference>
<accession>A0ABU5IU18</accession>
<dbReference type="EMBL" id="JAXOFX010000001">
    <property type="protein sequence ID" value="MDZ5470636.1"/>
    <property type="molecule type" value="Genomic_DNA"/>
</dbReference>
<comment type="caution">
    <text evidence="6">The sequence shown here is derived from an EMBL/GenBank/DDBJ whole genome shotgun (WGS) entry which is preliminary data.</text>
</comment>
<reference evidence="6 7" key="1">
    <citation type="submission" date="2023-11" db="EMBL/GenBank/DDBJ databases">
        <title>Bacillus jintuensis, isolated from a mudflat on the Beibu Gulf coast.</title>
        <authorList>
            <person name="Li M."/>
        </authorList>
    </citation>
    <scope>NUCLEOTIDE SEQUENCE [LARGE SCALE GENOMIC DNA]</scope>
    <source>
        <strain evidence="6 7">31A1R</strain>
    </source>
</reference>
<dbReference type="PROSITE" id="PS00630">
    <property type="entry name" value="IMP_2"/>
    <property type="match status" value="1"/>
</dbReference>
<sequence length="265" mass="29737">MYWVEIDNYAKQWIKEAGTRIKKSFDQTLTIETKSNANDLVTDMDKDTEQFFISKINETFPEHKILGEEGLGDELEELKGIVWIIDPIDGTMNFVHQQRNFAISVGVYEDGVGKIGLIYDVVHDELYHAIEGNGAYMNDLRLKPLKEVPIEEAVIGLNSTWVIKNKRIDSNLLAPLVKAVRGTRSYGSAAMEMAYVTAGRLDAYITLRLSPWDFAAGLVLIKEVGGVATTLNGKPINLLEQNSVFISKPGFHQAVLKEFLNNGEW</sequence>
<dbReference type="PRINTS" id="PR00377">
    <property type="entry name" value="IMPHPHTASES"/>
</dbReference>
<dbReference type="SUPFAM" id="SSF56655">
    <property type="entry name" value="Carbohydrate phosphatase"/>
    <property type="match status" value="1"/>
</dbReference>
<dbReference type="InterPro" id="IPR020583">
    <property type="entry name" value="Inositol_monoP_metal-BS"/>
</dbReference>
<dbReference type="PANTHER" id="PTHR20854:SF4">
    <property type="entry name" value="INOSITOL-1-MONOPHOSPHATASE-RELATED"/>
    <property type="match status" value="1"/>
</dbReference>
<dbReference type="Gene3D" id="3.40.190.80">
    <property type="match status" value="1"/>
</dbReference>
<dbReference type="InterPro" id="IPR020550">
    <property type="entry name" value="Inositol_monophosphatase_CS"/>
</dbReference>